<feature type="transmembrane region" description="Helical" evidence="2">
    <location>
        <begin position="48"/>
        <end position="70"/>
    </location>
</feature>
<feature type="transmembrane region" description="Helical" evidence="2">
    <location>
        <begin position="210"/>
        <end position="236"/>
    </location>
</feature>
<protein>
    <submittedName>
        <fullName evidence="3">Uncharacterized protein</fullName>
    </submittedName>
</protein>
<feature type="region of interest" description="Disordered" evidence="1">
    <location>
        <begin position="306"/>
        <end position="326"/>
    </location>
</feature>
<name>A0AAD4HI33_9AGAM</name>
<feature type="transmembrane region" description="Helical" evidence="2">
    <location>
        <begin position="129"/>
        <end position="148"/>
    </location>
</feature>
<evidence type="ECO:0000313" key="4">
    <source>
        <dbReference type="Proteomes" id="UP001195769"/>
    </source>
</evidence>
<feature type="transmembrane region" description="Helical" evidence="2">
    <location>
        <begin position="18"/>
        <end position="36"/>
    </location>
</feature>
<feature type="transmembrane region" description="Helical" evidence="2">
    <location>
        <begin position="168"/>
        <end position="189"/>
    </location>
</feature>
<accession>A0AAD4HI33</accession>
<evidence type="ECO:0000256" key="1">
    <source>
        <dbReference type="SAM" id="MobiDB-lite"/>
    </source>
</evidence>
<feature type="transmembrane region" description="Helical" evidence="2">
    <location>
        <begin position="98"/>
        <end position="117"/>
    </location>
</feature>
<keyword evidence="2" id="KW-0812">Transmembrane</keyword>
<gene>
    <name evidence="3" type="ORF">F5891DRAFT_562554</name>
</gene>
<organism evidence="3 4">
    <name type="scientific">Suillus fuscotomentosus</name>
    <dbReference type="NCBI Taxonomy" id="1912939"/>
    <lineage>
        <taxon>Eukaryota</taxon>
        <taxon>Fungi</taxon>
        <taxon>Dikarya</taxon>
        <taxon>Basidiomycota</taxon>
        <taxon>Agaricomycotina</taxon>
        <taxon>Agaricomycetes</taxon>
        <taxon>Agaricomycetidae</taxon>
        <taxon>Boletales</taxon>
        <taxon>Suillineae</taxon>
        <taxon>Suillaceae</taxon>
        <taxon>Suillus</taxon>
    </lineage>
</organism>
<dbReference type="GeneID" id="64666575"/>
<comment type="caution">
    <text evidence="3">The sequence shown here is derived from an EMBL/GenBank/DDBJ whole genome shotgun (WGS) entry which is preliminary data.</text>
</comment>
<keyword evidence="2" id="KW-1133">Transmembrane helix</keyword>
<keyword evidence="4" id="KW-1185">Reference proteome</keyword>
<dbReference type="Proteomes" id="UP001195769">
    <property type="component" value="Unassembled WGS sequence"/>
</dbReference>
<keyword evidence="2" id="KW-0472">Membrane</keyword>
<sequence>MTSLPADTSAFMSAALESILYGFSILMFIGTVWALTYKRRMRDVNRPVAVVTVLLLLVSTAHIIMTIIHVENGLVKYRDTWPGGPAAFFTDITEETYVIKHALYISQTVLADGLMIYRCYALWRSVRVIIVPSLLWCAVVVTGIRAVYGTSQATSDPGDVFAIDVEKWIVAFIVLTLTSNLLCSGLLIYRIWNIERRVSKIRASNSTMMPIVRVLVDAAVLYTVMLLGLLICFLAENDGESVLTDIAVPVVSITFYMVIIRITTSCRHHLSTASTSRTTEEMEQRKMQQYQTKSLEVHISRCTQDDSASTYKVGDEDRPSTGIEEI</sequence>
<dbReference type="AlphaFoldDB" id="A0AAD4HI33"/>
<feature type="transmembrane region" description="Helical" evidence="2">
    <location>
        <begin position="242"/>
        <end position="260"/>
    </location>
</feature>
<dbReference type="EMBL" id="JABBWK010000050">
    <property type="protein sequence ID" value="KAG1896981.1"/>
    <property type="molecule type" value="Genomic_DNA"/>
</dbReference>
<evidence type="ECO:0000256" key="2">
    <source>
        <dbReference type="SAM" id="Phobius"/>
    </source>
</evidence>
<proteinExistence type="predicted"/>
<reference evidence="3" key="1">
    <citation type="journal article" date="2020" name="New Phytol.">
        <title>Comparative genomics reveals dynamic genome evolution in host specialist ectomycorrhizal fungi.</title>
        <authorList>
            <person name="Lofgren L.A."/>
            <person name="Nguyen N.H."/>
            <person name="Vilgalys R."/>
            <person name="Ruytinx J."/>
            <person name="Liao H.L."/>
            <person name="Branco S."/>
            <person name="Kuo A."/>
            <person name="LaButti K."/>
            <person name="Lipzen A."/>
            <person name="Andreopoulos W."/>
            <person name="Pangilinan J."/>
            <person name="Riley R."/>
            <person name="Hundley H."/>
            <person name="Na H."/>
            <person name="Barry K."/>
            <person name="Grigoriev I.V."/>
            <person name="Stajich J.E."/>
            <person name="Kennedy P.G."/>
        </authorList>
    </citation>
    <scope>NUCLEOTIDE SEQUENCE</scope>
    <source>
        <strain evidence="3">FC203</strain>
    </source>
</reference>
<evidence type="ECO:0000313" key="3">
    <source>
        <dbReference type="EMBL" id="KAG1896981.1"/>
    </source>
</evidence>
<dbReference type="RefSeq" id="XP_041222557.1">
    <property type="nucleotide sequence ID" value="XM_041372277.1"/>
</dbReference>